<protein>
    <recommendedName>
        <fullName evidence="2">Carbohydrate kinase PfkB domain-containing protein</fullName>
    </recommendedName>
</protein>
<dbReference type="Pfam" id="PF00294">
    <property type="entry name" value="PfkB"/>
    <property type="match status" value="1"/>
</dbReference>
<sequence length="116" mass="11574">MRVRMQKFGEPVEPVARGADPGGPAATGGIAGLHVAVTTDRARLAGHPMLAHLAVESGRAQHVDIAPVERIVGTTGAGDTATAGFLDALLGAVSAATAGERAAALAARHISGRPLI</sequence>
<dbReference type="Gene3D" id="3.40.1190.20">
    <property type="match status" value="1"/>
</dbReference>
<dbReference type="STRING" id="1193182.BN11_220009"/>
<comment type="caution">
    <text evidence="3">The sequence shown here is derived from an EMBL/GenBank/DDBJ whole genome shotgun (WGS) entry which is preliminary data.</text>
</comment>
<dbReference type="InterPro" id="IPR011611">
    <property type="entry name" value="PfkB_dom"/>
</dbReference>
<reference evidence="3 4" key="1">
    <citation type="journal article" date="2013" name="ISME J.">
        <title>A metabolic model for members of the genus Tetrasphaera involved in enhanced biological phosphorus removal.</title>
        <authorList>
            <person name="Kristiansen R."/>
            <person name="Nguyen H.T.T."/>
            <person name="Saunders A.M."/>
            <person name="Nielsen J.L."/>
            <person name="Wimmer R."/>
            <person name="Le V.Q."/>
            <person name="McIlroy S.J."/>
            <person name="Petrovski S."/>
            <person name="Seviour R.J."/>
            <person name="Calteau A."/>
            <person name="Nielsen K.L."/>
            <person name="Nielsen P.H."/>
        </authorList>
    </citation>
    <scope>NUCLEOTIDE SEQUENCE [LARGE SCALE GENOMIC DNA]</scope>
    <source>
        <strain evidence="3 4">Ben110</strain>
    </source>
</reference>
<dbReference type="EMBL" id="CAJA01000135">
    <property type="protein sequence ID" value="CCH72972.1"/>
    <property type="molecule type" value="Genomic_DNA"/>
</dbReference>
<feature type="region of interest" description="Disordered" evidence="1">
    <location>
        <begin position="1"/>
        <end position="23"/>
    </location>
</feature>
<dbReference type="InterPro" id="IPR029056">
    <property type="entry name" value="Ribokinase-like"/>
</dbReference>
<dbReference type="Proteomes" id="UP000035763">
    <property type="component" value="Unassembled WGS sequence"/>
</dbReference>
<accession>W6JVG0</accession>
<evidence type="ECO:0000313" key="3">
    <source>
        <dbReference type="EMBL" id="CCH72972.1"/>
    </source>
</evidence>
<evidence type="ECO:0000313" key="4">
    <source>
        <dbReference type="Proteomes" id="UP000035763"/>
    </source>
</evidence>
<keyword evidence="4" id="KW-1185">Reference proteome</keyword>
<proteinExistence type="predicted"/>
<name>W6JVG0_9MICO</name>
<feature type="domain" description="Carbohydrate kinase PfkB" evidence="2">
    <location>
        <begin position="53"/>
        <end position="107"/>
    </location>
</feature>
<organism evidence="3 4">
    <name type="scientific">Nostocoides australiense Ben110</name>
    <dbReference type="NCBI Taxonomy" id="1193182"/>
    <lineage>
        <taxon>Bacteria</taxon>
        <taxon>Bacillati</taxon>
        <taxon>Actinomycetota</taxon>
        <taxon>Actinomycetes</taxon>
        <taxon>Micrococcales</taxon>
        <taxon>Intrasporangiaceae</taxon>
        <taxon>Nostocoides</taxon>
    </lineage>
</organism>
<evidence type="ECO:0000256" key="1">
    <source>
        <dbReference type="SAM" id="MobiDB-lite"/>
    </source>
</evidence>
<feature type="compositionally biased region" description="Low complexity" evidence="1">
    <location>
        <begin position="14"/>
        <end position="23"/>
    </location>
</feature>
<dbReference type="SUPFAM" id="SSF53613">
    <property type="entry name" value="Ribokinase-like"/>
    <property type="match status" value="1"/>
</dbReference>
<evidence type="ECO:0000259" key="2">
    <source>
        <dbReference type="Pfam" id="PF00294"/>
    </source>
</evidence>
<gene>
    <name evidence="3" type="ORF">BN11_220009</name>
</gene>
<dbReference type="AlphaFoldDB" id="W6JVG0"/>